<reference evidence="3 4" key="1">
    <citation type="submission" date="2009-07" db="EMBL/GenBank/DDBJ databases">
        <authorList>
            <person name="Madupu R."/>
            <person name="Sebastian Y."/>
            <person name="Durkin A.S."/>
            <person name="Torralba M."/>
            <person name="Methe B."/>
            <person name="Sutton G.G."/>
            <person name="Strausberg R.L."/>
            <person name="Nelson K.E."/>
        </authorList>
    </citation>
    <scope>NUCLEOTIDE SEQUENCE [LARGE SCALE GENOMIC DNA]</scope>
    <source>
        <strain evidence="3 4">RM3277</strain>
    </source>
</reference>
<sequence length="99" mass="11295">MDRIPLPTIGEILASEFMEPYGLSAYRLAKDIDLPVSRIQDILHGRRRVSIDTALRLSRYFSMSDGFFINLQSDIELRESKNRQKAELEAIKPISVISA</sequence>
<evidence type="ECO:0000313" key="4">
    <source>
        <dbReference type="Proteomes" id="UP000003107"/>
    </source>
</evidence>
<protein>
    <submittedName>
        <fullName evidence="3">Addiction module antidote protein HigA</fullName>
    </submittedName>
</protein>
<dbReference type="GeneID" id="60990269"/>
<gene>
    <name evidence="3" type="primary">higA</name>
    <name evidence="3" type="ORF">CAMSH0001_0505</name>
</gene>
<dbReference type="eggNOG" id="COG3093">
    <property type="taxonomic scope" value="Bacteria"/>
</dbReference>
<keyword evidence="4" id="KW-1185">Reference proteome</keyword>
<dbReference type="SMART" id="SM00530">
    <property type="entry name" value="HTH_XRE"/>
    <property type="match status" value="1"/>
</dbReference>
<dbReference type="RefSeq" id="WP_002948089.1">
    <property type="nucleotide sequence ID" value="NZ_ACVQ01000017.1"/>
</dbReference>
<dbReference type="InterPro" id="IPR013430">
    <property type="entry name" value="Toxin_antidote_HigA"/>
</dbReference>
<dbReference type="PANTHER" id="PTHR36924:SF1">
    <property type="entry name" value="ANTITOXIN HIGA-1"/>
    <property type="match status" value="1"/>
</dbReference>
<evidence type="ECO:0000256" key="1">
    <source>
        <dbReference type="ARBA" id="ARBA00023125"/>
    </source>
</evidence>
<dbReference type="PANTHER" id="PTHR36924">
    <property type="entry name" value="ANTITOXIN HIGA-1"/>
    <property type="match status" value="1"/>
</dbReference>
<accession>C6RFJ9</accession>
<dbReference type="Pfam" id="PF01381">
    <property type="entry name" value="HTH_3"/>
    <property type="match status" value="1"/>
</dbReference>
<comment type="caution">
    <text evidence="3">The sequence shown here is derived from an EMBL/GenBank/DDBJ whole genome shotgun (WGS) entry which is preliminary data.</text>
</comment>
<evidence type="ECO:0000313" key="3">
    <source>
        <dbReference type="EMBL" id="EET80007.1"/>
    </source>
</evidence>
<evidence type="ECO:0000259" key="2">
    <source>
        <dbReference type="PROSITE" id="PS50943"/>
    </source>
</evidence>
<dbReference type="PROSITE" id="PS50943">
    <property type="entry name" value="HTH_CROC1"/>
    <property type="match status" value="1"/>
</dbReference>
<dbReference type="AlphaFoldDB" id="C6RFJ9"/>
<dbReference type="SUPFAM" id="SSF47413">
    <property type="entry name" value="lambda repressor-like DNA-binding domains"/>
    <property type="match status" value="1"/>
</dbReference>
<name>C6RFJ9_9BACT</name>
<proteinExistence type="predicted"/>
<dbReference type="EMBL" id="ACVQ01000017">
    <property type="protein sequence ID" value="EET80007.1"/>
    <property type="molecule type" value="Genomic_DNA"/>
</dbReference>
<dbReference type="Proteomes" id="UP000003107">
    <property type="component" value="Unassembled WGS sequence"/>
</dbReference>
<feature type="domain" description="HTH cro/C1-type" evidence="2">
    <location>
        <begin position="22"/>
        <end position="68"/>
    </location>
</feature>
<dbReference type="CDD" id="cd00093">
    <property type="entry name" value="HTH_XRE"/>
    <property type="match status" value="1"/>
</dbReference>
<dbReference type="NCBIfam" id="TIGR02607">
    <property type="entry name" value="antidote_HigA"/>
    <property type="match status" value="1"/>
</dbReference>
<dbReference type="InterPro" id="IPR001387">
    <property type="entry name" value="Cro/C1-type_HTH"/>
</dbReference>
<organism evidence="3 4">
    <name type="scientific">Campylobacter showae RM3277</name>
    <dbReference type="NCBI Taxonomy" id="553219"/>
    <lineage>
        <taxon>Bacteria</taxon>
        <taxon>Pseudomonadati</taxon>
        <taxon>Campylobacterota</taxon>
        <taxon>Epsilonproteobacteria</taxon>
        <taxon>Campylobacterales</taxon>
        <taxon>Campylobacteraceae</taxon>
        <taxon>Campylobacter</taxon>
    </lineage>
</organism>
<dbReference type="Gene3D" id="1.10.260.40">
    <property type="entry name" value="lambda repressor-like DNA-binding domains"/>
    <property type="match status" value="1"/>
</dbReference>
<dbReference type="OrthoDB" id="9798100at2"/>
<dbReference type="GO" id="GO:0003677">
    <property type="term" value="F:DNA binding"/>
    <property type="evidence" value="ECO:0007669"/>
    <property type="project" value="UniProtKB-KW"/>
</dbReference>
<dbReference type="InterPro" id="IPR010982">
    <property type="entry name" value="Lambda_DNA-bd_dom_sf"/>
</dbReference>
<keyword evidence="1" id="KW-0238">DNA-binding</keyword>